<dbReference type="EMBL" id="CP036318">
    <property type="protein sequence ID" value="QDV57626.1"/>
    <property type="molecule type" value="Genomic_DNA"/>
</dbReference>
<gene>
    <name evidence="3" type="ORF">Mal33_36390</name>
</gene>
<keyword evidence="4" id="KW-1185">Reference proteome</keyword>
<feature type="transmembrane region" description="Helical" evidence="2">
    <location>
        <begin position="129"/>
        <end position="147"/>
    </location>
</feature>
<dbReference type="OrthoDB" id="7864805at2"/>
<feature type="transmembrane region" description="Helical" evidence="2">
    <location>
        <begin position="96"/>
        <end position="117"/>
    </location>
</feature>
<keyword evidence="2" id="KW-0812">Transmembrane</keyword>
<dbReference type="Pfam" id="PF04657">
    <property type="entry name" value="DMT_YdcZ"/>
    <property type="match status" value="1"/>
</dbReference>
<dbReference type="Proteomes" id="UP000316770">
    <property type="component" value="Chromosome"/>
</dbReference>
<accession>A0A518IX19</accession>
<dbReference type="PANTHER" id="PTHR34821">
    <property type="entry name" value="INNER MEMBRANE PROTEIN YDCZ"/>
    <property type="match status" value="1"/>
</dbReference>
<keyword evidence="2" id="KW-0472">Membrane</keyword>
<evidence type="ECO:0008006" key="5">
    <source>
        <dbReference type="Google" id="ProtNLM"/>
    </source>
</evidence>
<evidence type="ECO:0000313" key="4">
    <source>
        <dbReference type="Proteomes" id="UP000316770"/>
    </source>
</evidence>
<sequence length="172" mass="17881">MYLLIVCTALIGGAGLAAQPGVNSTLSRKMGHPLHAAIVSFGTGLLVLVVIAIFSGRFPPRFTDSVASLPWWAWLGGSIGAFLVTMSMIFAPRIGALQWIALIVTGQAIASLLLDHYGLAGFHQRSASGIRVLGAILLVAGLILSSLERGGGSVPEEIAETAPVDPPVEAER</sequence>
<reference evidence="3 4" key="1">
    <citation type="submission" date="2019-02" db="EMBL/GenBank/DDBJ databases">
        <title>Deep-cultivation of Planctomycetes and their phenomic and genomic characterization uncovers novel biology.</title>
        <authorList>
            <person name="Wiegand S."/>
            <person name="Jogler M."/>
            <person name="Boedeker C."/>
            <person name="Pinto D."/>
            <person name="Vollmers J."/>
            <person name="Rivas-Marin E."/>
            <person name="Kohn T."/>
            <person name="Peeters S.H."/>
            <person name="Heuer A."/>
            <person name="Rast P."/>
            <person name="Oberbeckmann S."/>
            <person name="Bunk B."/>
            <person name="Jeske O."/>
            <person name="Meyerdierks A."/>
            <person name="Storesund J.E."/>
            <person name="Kallscheuer N."/>
            <person name="Luecker S."/>
            <person name="Lage O.M."/>
            <person name="Pohl T."/>
            <person name="Merkel B.J."/>
            <person name="Hornburger P."/>
            <person name="Mueller R.-W."/>
            <person name="Bruemmer F."/>
            <person name="Labrenz M."/>
            <person name="Spormann A.M."/>
            <person name="Op den Camp H."/>
            <person name="Overmann J."/>
            <person name="Amann R."/>
            <person name="Jetten M.S.M."/>
            <person name="Mascher T."/>
            <person name="Medema M.H."/>
            <person name="Devos D.P."/>
            <person name="Kaster A.-K."/>
            <person name="Ovreas L."/>
            <person name="Rohde M."/>
            <person name="Galperin M.Y."/>
            <person name="Jogler C."/>
        </authorList>
    </citation>
    <scope>NUCLEOTIDE SEQUENCE [LARGE SCALE GENOMIC DNA]</scope>
    <source>
        <strain evidence="3 4">Mal33</strain>
    </source>
</reference>
<dbReference type="GO" id="GO:0005886">
    <property type="term" value="C:plasma membrane"/>
    <property type="evidence" value="ECO:0007669"/>
    <property type="project" value="TreeGrafter"/>
</dbReference>
<feature type="transmembrane region" description="Helical" evidence="2">
    <location>
        <begin position="34"/>
        <end position="54"/>
    </location>
</feature>
<protein>
    <recommendedName>
        <fullName evidence="5">Inner membrane protein YdcZ</fullName>
    </recommendedName>
</protein>
<dbReference type="AlphaFoldDB" id="A0A518IX19"/>
<organism evidence="3 4">
    <name type="scientific">Rosistilla oblonga</name>
    <dbReference type="NCBI Taxonomy" id="2527990"/>
    <lineage>
        <taxon>Bacteria</taxon>
        <taxon>Pseudomonadati</taxon>
        <taxon>Planctomycetota</taxon>
        <taxon>Planctomycetia</taxon>
        <taxon>Pirellulales</taxon>
        <taxon>Pirellulaceae</taxon>
        <taxon>Rosistilla</taxon>
    </lineage>
</organism>
<evidence type="ECO:0000256" key="2">
    <source>
        <dbReference type="SAM" id="Phobius"/>
    </source>
</evidence>
<dbReference type="PANTHER" id="PTHR34821:SF2">
    <property type="entry name" value="INNER MEMBRANE PROTEIN YDCZ"/>
    <property type="match status" value="1"/>
</dbReference>
<evidence type="ECO:0000256" key="1">
    <source>
        <dbReference type="SAM" id="MobiDB-lite"/>
    </source>
</evidence>
<proteinExistence type="predicted"/>
<feature type="region of interest" description="Disordered" evidence="1">
    <location>
        <begin position="149"/>
        <end position="172"/>
    </location>
</feature>
<feature type="transmembrane region" description="Helical" evidence="2">
    <location>
        <begin position="66"/>
        <end position="90"/>
    </location>
</feature>
<evidence type="ECO:0000313" key="3">
    <source>
        <dbReference type="EMBL" id="QDV57626.1"/>
    </source>
</evidence>
<keyword evidence="2" id="KW-1133">Transmembrane helix</keyword>
<name>A0A518IX19_9BACT</name>
<dbReference type="InterPro" id="IPR006750">
    <property type="entry name" value="YdcZ"/>
</dbReference>